<organism evidence="3 4">
    <name type="scientific">Aspergillus glaucus CBS 516.65</name>
    <dbReference type="NCBI Taxonomy" id="1160497"/>
    <lineage>
        <taxon>Eukaryota</taxon>
        <taxon>Fungi</taxon>
        <taxon>Dikarya</taxon>
        <taxon>Ascomycota</taxon>
        <taxon>Pezizomycotina</taxon>
        <taxon>Eurotiomycetes</taxon>
        <taxon>Eurotiomycetidae</taxon>
        <taxon>Eurotiales</taxon>
        <taxon>Aspergillaceae</taxon>
        <taxon>Aspergillus</taxon>
        <taxon>Aspergillus subgen. Aspergillus</taxon>
    </lineage>
</organism>
<keyword evidence="4" id="KW-1185">Reference proteome</keyword>
<dbReference type="EMBL" id="KV878905">
    <property type="protein sequence ID" value="OJJ81591.1"/>
    <property type="molecule type" value="Genomic_DNA"/>
</dbReference>
<keyword evidence="1" id="KW-0812">Transmembrane</keyword>
<dbReference type="PANTHER" id="PTHR12300">
    <property type="entry name" value="HVA22-LIKE PROTEINS"/>
    <property type="match status" value="1"/>
</dbReference>
<dbReference type="RefSeq" id="XP_022398289.1">
    <property type="nucleotide sequence ID" value="XM_022541089.1"/>
</dbReference>
<evidence type="ECO:0000313" key="3">
    <source>
        <dbReference type="EMBL" id="OJJ81591.1"/>
    </source>
</evidence>
<keyword evidence="1" id="KW-0472">Membrane</keyword>
<feature type="transmembrane region" description="Helical" evidence="1">
    <location>
        <begin position="37"/>
        <end position="61"/>
    </location>
</feature>
<dbReference type="VEuPathDB" id="FungiDB:ASPGLDRAFT_132015"/>
<feature type="compositionally biased region" description="Gly residues" evidence="2">
    <location>
        <begin position="298"/>
        <end position="312"/>
    </location>
</feature>
<protein>
    <recommendedName>
        <fullName evidence="1">Protein YOP1</fullName>
    </recommendedName>
</protein>
<dbReference type="OrthoDB" id="434647at2759"/>
<dbReference type="Proteomes" id="UP000184300">
    <property type="component" value="Unassembled WGS sequence"/>
</dbReference>
<evidence type="ECO:0000256" key="2">
    <source>
        <dbReference type="SAM" id="MobiDB-lite"/>
    </source>
</evidence>
<gene>
    <name evidence="3" type="ORF">ASPGLDRAFT_132015</name>
</gene>
<feature type="region of interest" description="Disordered" evidence="2">
    <location>
        <begin position="248"/>
        <end position="288"/>
    </location>
</feature>
<dbReference type="STRING" id="1160497.A0A1L9VCB6"/>
<keyword evidence="1" id="KW-1133">Transmembrane helix</keyword>
<evidence type="ECO:0000256" key="1">
    <source>
        <dbReference type="RuleBase" id="RU362006"/>
    </source>
</evidence>
<proteinExistence type="inferred from homology"/>
<dbReference type="InterPro" id="IPR004345">
    <property type="entry name" value="TB2_DP1_HVA22"/>
</dbReference>
<dbReference type="GeneID" id="34457350"/>
<dbReference type="Pfam" id="PF03134">
    <property type="entry name" value="TB2_DP1_HVA22"/>
    <property type="match status" value="1"/>
</dbReference>
<comment type="caution">
    <text evidence="1">Lacks conserved residue(s) required for the propagation of feature annotation.</text>
</comment>
<name>A0A1L9VCB6_ASPGL</name>
<accession>A0A1L9VCB6</accession>
<feature type="region of interest" description="Disordered" evidence="2">
    <location>
        <begin position="293"/>
        <end position="312"/>
    </location>
</feature>
<dbReference type="PANTHER" id="PTHR12300:SF177">
    <property type="entry name" value="PROTEIN YOP1"/>
    <property type="match status" value="1"/>
</dbReference>
<dbReference type="AlphaFoldDB" id="A0A1L9VCB6"/>
<feature type="compositionally biased region" description="Basic and acidic residues" evidence="2">
    <location>
        <begin position="265"/>
        <end position="283"/>
    </location>
</feature>
<comment type="subcellular location">
    <subcellularLocation>
        <location evidence="1">Membrane</location>
        <topology evidence="1">Multi-pass membrane protein</topology>
    </subcellularLocation>
</comment>
<sequence length="312" mass="33913">MFGIFADLLSSVVTILFPIFASWKALRSSNPSELAPWLIYWVVLSVILLAESWTVFILGWFPFYSWIRLFFLCYLVLPQTQGARLLYVQYVDPFLEQHEKEIEAFIANSHERAKTLGLQYFYQLIDLIREKVLGLPPQTGGASPPPPSGAGAYAQSLLSRFNMPAAGAGAGGAPAAGNDWFSTISSAVSTMAATGQGQSQEARARELHASGNLLPREMASMSREDKAKYLSNQRDILEVMRAALAHEESNLGSSDDESGSSLRKNRSDNSFDHINPEDIRDRSPAGVAGAAAGWASGWLGGQGGQGGQARPR</sequence>
<evidence type="ECO:0000313" key="4">
    <source>
        <dbReference type="Proteomes" id="UP000184300"/>
    </source>
</evidence>
<dbReference type="GO" id="GO:0016020">
    <property type="term" value="C:membrane"/>
    <property type="evidence" value="ECO:0007669"/>
    <property type="project" value="UniProtKB-SubCell"/>
</dbReference>
<comment type="similarity">
    <text evidence="1">Belongs to the DP1 family.</text>
</comment>
<reference evidence="4" key="1">
    <citation type="journal article" date="2017" name="Genome Biol.">
        <title>Comparative genomics reveals high biological diversity and specific adaptations in the industrially and medically important fungal genus Aspergillus.</title>
        <authorList>
            <person name="de Vries R.P."/>
            <person name="Riley R."/>
            <person name="Wiebenga A."/>
            <person name="Aguilar-Osorio G."/>
            <person name="Amillis S."/>
            <person name="Uchima C.A."/>
            <person name="Anderluh G."/>
            <person name="Asadollahi M."/>
            <person name="Askin M."/>
            <person name="Barry K."/>
            <person name="Battaglia E."/>
            <person name="Bayram O."/>
            <person name="Benocci T."/>
            <person name="Braus-Stromeyer S.A."/>
            <person name="Caldana C."/>
            <person name="Canovas D."/>
            <person name="Cerqueira G.C."/>
            <person name="Chen F."/>
            <person name="Chen W."/>
            <person name="Choi C."/>
            <person name="Clum A."/>
            <person name="Dos Santos R.A."/>
            <person name="Damasio A.R."/>
            <person name="Diallinas G."/>
            <person name="Emri T."/>
            <person name="Fekete E."/>
            <person name="Flipphi M."/>
            <person name="Freyberg S."/>
            <person name="Gallo A."/>
            <person name="Gournas C."/>
            <person name="Habgood R."/>
            <person name="Hainaut M."/>
            <person name="Harispe M.L."/>
            <person name="Henrissat B."/>
            <person name="Hilden K.S."/>
            <person name="Hope R."/>
            <person name="Hossain A."/>
            <person name="Karabika E."/>
            <person name="Karaffa L."/>
            <person name="Karanyi Z."/>
            <person name="Krasevec N."/>
            <person name="Kuo A."/>
            <person name="Kusch H."/>
            <person name="LaButti K."/>
            <person name="Lagendijk E.L."/>
            <person name="Lapidus A."/>
            <person name="Levasseur A."/>
            <person name="Lindquist E."/>
            <person name="Lipzen A."/>
            <person name="Logrieco A.F."/>
            <person name="MacCabe A."/>
            <person name="Maekelae M.R."/>
            <person name="Malavazi I."/>
            <person name="Melin P."/>
            <person name="Meyer V."/>
            <person name="Mielnichuk N."/>
            <person name="Miskei M."/>
            <person name="Molnar A.P."/>
            <person name="Mule G."/>
            <person name="Ngan C.Y."/>
            <person name="Orejas M."/>
            <person name="Orosz E."/>
            <person name="Ouedraogo J.P."/>
            <person name="Overkamp K.M."/>
            <person name="Park H.-S."/>
            <person name="Perrone G."/>
            <person name="Piumi F."/>
            <person name="Punt P.J."/>
            <person name="Ram A.F."/>
            <person name="Ramon A."/>
            <person name="Rauscher S."/>
            <person name="Record E."/>
            <person name="Riano-Pachon D.M."/>
            <person name="Robert V."/>
            <person name="Roehrig J."/>
            <person name="Ruller R."/>
            <person name="Salamov A."/>
            <person name="Salih N.S."/>
            <person name="Samson R.A."/>
            <person name="Sandor E."/>
            <person name="Sanguinetti M."/>
            <person name="Schuetze T."/>
            <person name="Sepcic K."/>
            <person name="Shelest E."/>
            <person name="Sherlock G."/>
            <person name="Sophianopoulou V."/>
            <person name="Squina F.M."/>
            <person name="Sun H."/>
            <person name="Susca A."/>
            <person name="Todd R.B."/>
            <person name="Tsang A."/>
            <person name="Unkles S.E."/>
            <person name="van de Wiele N."/>
            <person name="van Rossen-Uffink D."/>
            <person name="Oliveira J.V."/>
            <person name="Vesth T.C."/>
            <person name="Visser J."/>
            <person name="Yu J.-H."/>
            <person name="Zhou M."/>
            <person name="Andersen M.R."/>
            <person name="Archer D.B."/>
            <person name="Baker S.E."/>
            <person name="Benoit I."/>
            <person name="Brakhage A.A."/>
            <person name="Braus G.H."/>
            <person name="Fischer R."/>
            <person name="Frisvad J.C."/>
            <person name="Goldman G.H."/>
            <person name="Houbraken J."/>
            <person name="Oakley B."/>
            <person name="Pocsi I."/>
            <person name="Scazzocchio C."/>
            <person name="Seiboth B."/>
            <person name="vanKuyk P.A."/>
            <person name="Wortman J."/>
            <person name="Dyer P.S."/>
            <person name="Grigoriev I.V."/>
        </authorList>
    </citation>
    <scope>NUCLEOTIDE SEQUENCE [LARGE SCALE GENOMIC DNA]</scope>
    <source>
        <strain evidence="4">CBS 516.65</strain>
    </source>
</reference>